<name>A0A2S1SL52_9FLAO</name>
<evidence type="ECO:0000256" key="2">
    <source>
        <dbReference type="SAM" id="SignalP"/>
    </source>
</evidence>
<dbReference type="AlphaFoldDB" id="A0A2S1SL52"/>
<sequence length="260" mass="28862">MKNLYTRISILFLFGMLMVAPKSFSQDDDFTEETFTKLRLGFHSHNNFYRQILLGFENDNATEGIDPGFDAVNVFNLPNDFYFLCGTTELFIQGVGYYNTNNIYPLGVRSNSVGTITINIDAAEYWDPTQEVFIYDADNNTYFNIKNGPFTANVGVGTFNNRFSLRFSTQSTLGTGTITDGKMSVNYITSEKVLSLINTTSNTATTVSLYSITGQKAAYWNVSEIDQTNLNLPVSGLSAGVYIVNVETPGGTITKKVLLK</sequence>
<feature type="domain" description="Secretion system C-terminal sorting" evidence="3">
    <location>
        <begin position="197"/>
        <end position="258"/>
    </location>
</feature>
<feature type="signal peptide" evidence="2">
    <location>
        <begin position="1"/>
        <end position="25"/>
    </location>
</feature>
<organism evidence="4 5">
    <name type="scientific">Flavobacterium pallidum</name>
    <dbReference type="NCBI Taxonomy" id="2172098"/>
    <lineage>
        <taxon>Bacteria</taxon>
        <taxon>Pseudomonadati</taxon>
        <taxon>Bacteroidota</taxon>
        <taxon>Flavobacteriia</taxon>
        <taxon>Flavobacteriales</taxon>
        <taxon>Flavobacteriaceae</taxon>
        <taxon>Flavobacterium</taxon>
    </lineage>
</organism>
<protein>
    <recommendedName>
        <fullName evidence="3">Secretion system C-terminal sorting domain-containing protein</fullName>
    </recommendedName>
</protein>
<dbReference type="EMBL" id="CP029187">
    <property type="protein sequence ID" value="AWI27109.1"/>
    <property type="molecule type" value="Genomic_DNA"/>
</dbReference>
<dbReference type="RefSeq" id="WP_108904878.1">
    <property type="nucleotide sequence ID" value="NZ_CP029187.1"/>
</dbReference>
<dbReference type="OrthoDB" id="1418027at2"/>
<dbReference type="InterPro" id="IPR026444">
    <property type="entry name" value="Secre_tail"/>
</dbReference>
<dbReference type="NCBIfam" id="TIGR04183">
    <property type="entry name" value="Por_Secre_tail"/>
    <property type="match status" value="1"/>
</dbReference>
<accession>A0A2S1SL52</accession>
<keyword evidence="5" id="KW-1185">Reference proteome</keyword>
<proteinExistence type="predicted"/>
<keyword evidence="1 2" id="KW-0732">Signal</keyword>
<dbReference type="Proteomes" id="UP000244937">
    <property type="component" value="Chromosome"/>
</dbReference>
<dbReference type="KEGG" id="fpal:HYN49_15025"/>
<feature type="chain" id="PRO_5015535528" description="Secretion system C-terminal sorting domain-containing protein" evidence="2">
    <location>
        <begin position="26"/>
        <end position="260"/>
    </location>
</feature>
<evidence type="ECO:0000313" key="4">
    <source>
        <dbReference type="EMBL" id="AWI27109.1"/>
    </source>
</evidence>
<reference evidence="4 5" key="1">
    <citation type="submission" date="2018-05" db="EMBL/GenBank/DDBJ databases">
        <title>Genome sequencing of Flavobacterium sp. HYN0049.</title>
        <authorList>
            <person name="Yi H."/>
            <person name="Baek C."/>
        </authorList>
    </citation>
    <scope>NUCLEOTIDE SEQUENCE [LARGE SCALE GENOMIC DNA]</scope>
    <source>
        <strain evidence="4 5">HYN0049</strain>
    </source>
</reference>
<evidence type="ECO:0000313" key="5">
    <source>
        <dbReference type="Proteomes" id="UP000244937"/>
    </source>
</evidence>
<gene>
    <name evidence="4" type="ORF">HYN49_15025</name>
</gene>
<evidence type="ECO:0000256" key="1">
    <source>
        <dbReference type="ARBA" id="ARBA00022729"/>
    </source>
</evidence>
<evidence type="ECO:0000259" key="3">
    <source>
        <dbReference type="Pfam" id="PF18962"/>
    </source>
</evidence>
<dbReference type="Pfam" id="PF18962">
    <property type="entry name" value="Por_Secre_tail"/>
    <property type="match status" value="1"/>
</dbReference>